<dbReference type="InterPro" id="IPR001138">
    <property type="entry name" value="Zn2Cys6_DnaBD"/>
</dbReference>
<keyword evidence="2" id="KW-0479">Metal-binding</keyword>
<dbReference type="InterPro" id="IPR050613">
    <property type="entry name" value="Sec_Metabolite_Reg"/>
</dbReference>
<sequence length="1185" mass="127153">MSDQQYRWEQRPQYAGTYDRSGPRPTSYHEQQYAAYDFDRHPSSTASALLPEYRPQAGHLPPPAYPSSHSSSNRSRSSSAEQQGVPSHAPVHSTYVIPSQHAGHHHTHSQETISPSSIYQHQVSASPVHYSPPTPLVDTFPPGTFSRPASRSDYVPAPLRRAPSFPNSRNGGSSLPAGLVSNVDTWTGTDASASASTSSLDLTGPPNIELSRPPASRKRSATAAATAEKQAPRRRVPASCTPCRKKKLRCNRSMPCSSCVERGEPSGCIWEGDAVPLYTVRQENDVKELKAQVDRLQHLLDALSRAPPHAPRPEPPLAPRPVVRPKEAPSPPRPRFDLNAQDFCGALSGLALTGPVPSHQSVGCESFAPGGTSGAAFIYDAGRFLSANEKKRPSLATAALTPTSGVPSPPFSGATSPEQSTAALSPSPIAVNAAFLNVRPTMSQVLELLPSDAELTATYKFYASYIHSLSSPISLGAFEHRWPAFRAALAQPNATAREKDVDPFFVATLLGTCATGLASMTIEQAKSRGFPESRAHIVERWIHAAMLSLVAGKFLEAPTVDGVRAAVIIATIYIELFMTTDETVSAGVSLLSLAVNAVFALGLNRDPANKSASPLSFFECEERRRLFWSVFSLCGSVTTGISRKWPQFDLRQMDCKFPLDCYDSELLMDERAAKARVRARQGNEQPEETPMTAPLLRAQYALLVKKITDKAFSVEPCSYSEVLALDAELRAFEASFPLVYRLPIDTTGRVRFANPPSMTEDRAALLHLCLAAEFVRLHRPFLVLAATDEVYQHSREQCVKYAKRLLAINSTPGCRLNWAGHTFKVLSGAVALAVELLQSPSEPDAPMIRSALNGILDHAEGLTAASVVCRKTSSVVGFILAKVDEEAASSSHPRTAKRARTLFYNPDDVRNQRRSLAQTLGGAPSNISSRSNSPEPGERRRKLCRPPLMHVASDTIVPQATATSQAVAGQTAAIMRRNGRSRSVDEALPTVGALAETTAQPIEFDQQSITSPLRPVFAGYPVAPPARQIAKFGGTFSRGMSRNPSPAVSAGTGTSGGSVPAMSSPEMGMTLQIPLANNPLATSPSFASMDPLSSASTTGHFDFSELTLTGSAGPPTASMIDERAGETFFTLPATALGIDVSQQSDYSPTESDIAIGGENGLRSGGGGRSRFNEPMEEDLDAFGAP</sequence>
<feature type="compositionally biased region" description="Polar residues" evidence="4">
    <location>
        <begin position="413"/>
        <end position="423"/>
    </location>
</feature>
<dbReference type="SUPFAM" id="SSF57701">
    <property type="entry name" value="Zn2/Cys6 DNA-binding domain"/>
    <property type="match status" value="1"/>
</dbReference>
<protein>
    <submittedName>
        <fullName evidence="6">RHTO0S09e04522g1_1</fullName>
    </submittedName>
</protein>
<feature type="region of interest" description="Disordered" evidence="4">
    <location>
        <begin position="305"/>
        <end position="334"/>
    </location>
</feature>
<evidence type="ECO:0000313" key="6">
    <source>
        <dbReference type="EMBL" id="CDR44458.1"/>
    </source>
</evidence>
<evidence type="ECO:0000256" key="3">
    <source>
        <dbReference type="ARBA" id="ARBA00023242"/>
    </source>
</evidence>
<dbReference type="PROSITE" id="PS00463">
    <property type="entry name" value="ZN2_CY6_FUNGAL_1"/>
    <property type="match status" value="1"/>
</dbReference>
<feature type="compositionally biased region" description="Polar residues" evidence="4">
    <location>
        <begin position="1141"/>
        <end position="1150"/>
    </location>
</feature>
<reference evidence="6" key="1">
    <citation type="journal article" date="2014" name="Genome Announc.">
        <title>Draft genome sequence of Rhodosporidium toruloides CECT1137, an oleaginous yeast of biotechnological interest.</title>
        <authorList>
            <person name="Morin N."/>
            <person name="Calcas X."/>
            <person name="Devillers H."/>
            <person name="Durrens P."/>
            <person name="Sherman D.J."/>
            <person name="Nicaud J.-M."/>
            <person name="Neuveglise C."/>
        </authorList>
    </citation>
    <scope>NUCLEOTIDE SEQUENCE</scope>
    <source>
        <strain evidence="6">CECT1137</strain>
    </source>
</reference>
<feature type="compositionally biased region" description="Acidic residues" evidence="4">
    <location>
        <begin position="1174"/>
        <end position="1185"/>
    </location>
</feature>
<dbReference type="CDD" id="cd00067">
    <property type="entry name" value="GAL4"/>
    <property type="match status" value="1"/>
</dbReference>
<feature type="compositionally biased region" description="Low complexity" evidence="4">
    <location>
        <begin position="67"/>
        <end position="79"/>
    </location>
</feature>
<feature type="region of interest" description="Disordered" evidence="4">
    <location>
        <begin position="123"/>
        <end position="176"/>
    </location>
</feature>
<organism evidence="6">
    <name type="scientific">Rhodotorula toruloides</name>
    <name type="common">Yeast</name>
    <name type="synonym">Rhodosporidium toruloides</name>
    <dbReference type="NCBI Taxonomy" id="5286"/>
    <lineage>
        <taxon>Eukaryota</taxon>
        <taxon>Fungi</taxon>
        <taxon>Dikarya</taxon>
        <taxon>Basidiomycota</taxon>
        <taxon>Pucciniomycotina</taxon>
        <taxon>Microbotryomycetes</taxon>
        <taxon>Sporidiobolales</taxon>
        <taxon>Sporidiobolaceae</taxon>
        <taxon>Rhodotorula</taxon>
    </lineage>
</organism>
<dbReference type="InterPro" id="IPR036864">
    <property type="entry name" value="Zn2-C6_fun-type_DNA-bd_sf"/>
</dbReference>
<dbReference type="OrthoDB" id="3364175at2759"/>
<feature type="compositionally biased region" description="Basic and acidic residues" evidence="4">
    <location>
        <begin position="1"/>
        <end position="10"/>
    </location>
</feature>
<dbReference type="Pfam" id="PF04082">
    <property type="entry name" value="Fungal_trans"/>
    <property type="match status" value="1"/>
</dbReference>
<feature type="region of interest" description="Disordered" evidence="4">
    <location>
        <begin position="918"/>
        <end position="941"/>
    </location>
</feature>
<feature type="compositionally biased region" description="Low complexity" evidence="4">
    <location>
        <begin position="190"/>
        <end position="204"/>
    </location>
</feature>
<proteinExistence type="predicted"/>
<feature type="compositionally biased region" description="Polar residues" evidence="4">
    <location>
        <begin position="925"/>
        <end position="934"/>
    </location>
</feature>
<feature type="region of interest" description="Disordered" evidence="4">
    <location>
        <begin position="889"/>
        <end position="908"/>
    </location>
</feature>
<name>A0A061B995_RHOTO</name>
<feature type="region of interest" description="Disordered" evidence="4">
    <location>
        <begin position="190"/>
        <end position="236"/>
    </location>
</feature>
<accession>A0A061B995</accession>
<dbReference type="Pfam" id="PF00172">
    <property type="entry name" value="Zn_clus"/>
    <property type="match status" value="1"/>
</dbReference>
<comment type="subcellular location">
    <subcellularLocation>
        <location evidence="1">Nucleus</location>
    </subcellularLocation>
</comment>
<feature type="region of interest" description="Disordered" evidence="4">
    <location>
        <begin position="1141"/>
        <end position="1185"/>
    </location>
</feature>
<dbReference type="PANTHER" id="PTHR31001">
    <property type="entry name" value="UNCHARACTERIZED TRANSCRIPTIONAL REGULATORY PROTEIN"/>
    <property type="match status" value="1"/>
</dbReference>
<evidence type="ECO:0000259" key="5">
    <source>
        <dbReference type="PROSITE" id="PS50048"/>
    </source>
</evidence>
<feature type="compositionally biased region" description="Pro residues" evidence="4">
    <location>
        <begin position="308"/>
        <end position="319"/>
    </location>
</feature>
<feature type="compositionally biased region" description="Low complexity" evidence="4">
    <location>
        <begin position="1045"/>
        <end position="1058"/>
    </location>
</feature>
<feature type="region of interest" description="Disordered" evidence="4">
    <location>
        <begin position="399"/>
        <end position="423"/>
    </location>
</feature>
<dbReference type="GO" id="GO:0008270">
    <property type="term" value="F:zinc ion binding"/>
    <property type="evidence" value="ECO:0007669"/>
    <property type="project" value="InterPro"/>
</dbReference>
<dbReference type="GO" id="GO:0006351">
    <property type="term" value="P:DNA-templated transcription"/>
    <property type="evidence" value="ECO:0007669"/>
    <property type="project" value="InterPro"/>
</dbReference>
<dbReference type="CDD" id="cd12148">
    <property type="entry name" value="fungal_TF_MHR"/>
    <property type="match status" value="1"/>
</dbReference>
<dbReference type="GO" id="GO:0000981">
    <property type="term" value="F:DNA-binding transcription factor activity, RNA polymerase II-specific"/>
    <property type="evidence" value="ECO:0007669"/>
    <property type="project" value="InterPro"/>
</dbReference>
<feature type="compositionally biased region" description="Gly residues" evidence="4">
    <location>
        <begin position="1157"/>
        <end position="1168"/>
    </location>
</feature>
<evidence type="ECO:0000256" key="4">
    <source>
        <dbReference type="SAM" id="MobiDB-lite"/>
    </source>
</evidence>
<dbReference type="PROSITE" id="PS50048">
    <property type="entry name" value="ZN2_CY6_FUNGAL_2"/>
    <property type="match status" value="1"/>
</dbReference>
<feature type="domain" description="Zn(2)-C6 fungal-type" evidence="5">
    <location>
        <begin position="239"/>
        <end position="270"/>
    </location>
</feature>
<dbReference type="AlphaFoldDB" id="A0A061B995"/>
<dbReference type="EMBL" id="LK052944">
    <property type="protein sequence ID" value="CDR44458.1"/>
    <property type="molecule type" value="Genomic_DNA"/>
</dbReference>
<gene>
    <name evidence="6" type="ORF">RHTO0S_09e04522g</name>
</gene>
<dbReference type="Gene3D" id="4.10.240.10">
    <property type="entry name" value="Zn(2)-C6 fungal-type DNA-binding domain"/>
    <property type="match status" value="1"/>
</dbReference>
<dbReference type="GO" id="GO:0003677">
    <property type="term" value="F:DNA binding"/>
    <property type="evidence" value="ECO:0007669"/>
    <property type="project" value="InterPro"/>
</dbReference>
<evidence type="ECO:0000256" key="1">
    <source>
        <dbReference type="ARBA" id="ARBA00004123"/>
    </source>
</evidence>
<feature type="region of interest" description="Disordered" evidence="4">
    <location>
        <begin position="1036"/>
        <end position="1058"/>
    </location>
</feature>
<dbReference type="GO" id="GO:0005634">
    <property type="term" value="C:nucleus"/>
    <property type="evidence" value="ECO:0007669"/>
    <property type="project" value="UniProtKB-SubCell"/>
</dbReference>
<keyword evidence="3" id="KW-0539">Nucleus</keyword>
<feature type="region of interest" description="Disordered" evidence="4">
    <location>
        <begin position="1"/>
        <end position="88"/>
    </location>
</feature>
<dbReference type="InterPro" id="IPR007219">
    <property type="entry name" value="XnlR_reg_dom"/>
</dbReference>
<dbReference type="SMART" id="SM00066">
    <property type="entry name" value="GAL4"/>
    <property type="match status" value="1"/>
</dbReference>
<dbReference type="PANTHER" id="PTHR31001:SF89">
    <property type="entry name" value="ZN(2)-C6 FUNGAL-TYPE DOMAIN-CONTAINING PROTEIN"/>
    <property type="match status" value="1"/>
</dbReference>
<evidence type="ECO:0000256" key="2">
    <source>
        <dbReference type="ARBA" id="ARBA00022723"/>
    </source>
</evidence>